<dbReference type="EMBL" id="JBGFUD010003691">
    <property type="protein sequence ID" value="MFH4978949.1"/>
    <property type="molecule type" value="Genomic_DNA"/>
</dbReference>
<evidence type="ECO:0000313" key="1">
    <source>
        <dbReference type="EMBL" id="MFH4978949.1"/>
    </source>
</evidence>
<reference evidence="1 2" key="1">
    <citation type="submission" date="2024-08" db="EMBL/GenBank/DDBJ databases">
        <title>Gnathostoma spinigerum genome.</title>
        <authorList>
            <person name="Gonzalez-Bertolin B."/>
            <person name="Monzon S."/>
            <person name="Zaballos A."/>
            <person name="Jimenez P."/>
            <person name="Dekumyoy P."/>
            <person name="Varona S."/>
            <person name="Cuesta I."/>
            <person name="Sumanam S."/>
            <person name="Adisakwattana P."/>
            <person name="Gasser R.B."/>
            <person name="Hernandez-Gonzalez A."/>
            <person name="Young N.D."/>
            <person name="Perteguer M.J."/>
        </authorList>
    </citation>
    <scope>NUCLEOTIDE SEQUENCE [LARGE SCALE GENOMIC DNA]</scope>
    <source>
        <strain evidence="1">AL3</strain>
        <tissue evidence="1">Liver</tissue>
    </source>
</reference>
<comment type="caution">
    <text evidence="1">The sequence shown here is derived from an EMBL/GenBank/DDBJ whole genome shotgun (WGS) entry which is preliminary data.</text>
</comment>
<gene>
    <name evidence="1" type="ORF">AB6A40_005658</name>
</gene>
<organism evidence="1 2">
    <name type="scientific">Gnathostoma spinigerum</name>
    <dbReference type="NCBI Taxonomy" id="75299"/>
    <lineage>
        <taxon>Eukaryota</taxon>
        <taxon>Metazoa</taxon>
        <taxon>Ecdysozoa</taxon>
        <taxon>Nematoda</taxon>
        <taxon>Chromadorea</taxon>
        <taxon>Rhabditida</taxon>
        <taxon>Spirurina</taxon>
        <taxon>Gnathostomatomorpha</taxon>
        <taxon>Gnathostomatoidea</taxon>
        <taxon>Gnathostomatidae</taxon>
        <taxon>Gnathostoma</taxon>
    </lineage>
</organism>
<sequence length="142" mass="16874">MTMRRQLKTRTRFQNEFVLLECDSFRDLGIIVGLKLQFDITIITVLESVYCKFSYLLRALKSYDTSVHQFAYTTYVRPTKCKSTFRCCKLSKTNHKKMLKPLSLGSLETYGIKLDLWHYLQIYFWIHTSKPEKTPHFFPNSP</sequence>
<accession>A0ABD6ENQ9</accession>
<dbReference type="Proteomes" id="UP001608902">
    <property type="component" value="Unassembled WGS sequence"/>
</dbReference>
<evidence type="ECO:0000313" key="2">
    <source>
        <dbReference type="Proteomes" id="UP001608902"/>
    </source>
</evidence>
<protein>
    <submittedName>
        <fullName evidence="1">Uncharacterized protein</fullName>
    </submittedName>
</protein>
<dbReference type="AlphaFoldDB" id="A0ABD6ENQ9"/>
<proteinExistence type="predicted"/>
<keyword evidence="2" id="KW-1185">Reference proteome</keyword>
<name>A0ABD6ENQ9_9BILA</name>